<keyword evidence="3 5" id="KW-0687">Ribonucleoprotein</keyword>
<evidence type="ECO:0000256" key="5">
    <source>
        <dbReference type="HAMAP-Rule" id="MF_00294"/>
    </source>
</evidence>
<dbReference type="SUPFAM" id="SSF57829">
    <property type="entry name" value="Zn-binding ribosomal proteins"/>
    <property type="match status" value="1"/>
</dbReference>
<evidence type="ECO:0000256" key="4">
    <source>
        <dbReference type="ARBA" id="ARBA00035176"/>
    </source>
</evidence>
<dbReference type="GO" id="GO:1990904">
    <property type="term" value="C:ribonucleoprotein complex"/>
    <property type="evidence" value="ECO:0007669"/>
    <property type="project" value="UniProtKB-KW"/>
</dbReference>
<reference evidence="7" key="1">
    <citation type="submission" date="2017-09" db="EMBL/GenBank/DDBJ databases">
        <title>Depth-based differentiation of microbial function through sediment-hosted aquifers and enrichment of novel symbionts in the deep terrestrial subsurface.</title>
        <authorList>
            <person name="Probst A.J."/>
            <person name="Ladd B."/>
            <person name="Jarett J.K."/>
            <person name="Geller-Mcgrath D.E."/>
            <person name="Sieber C.M.K."/>
            <person name="Emerson J.B."/>
            <person name="Anantharaman K."/>
            <person name="Thomas B.C."/>
            <person name="Malmstrom R."/>
            <person name="Stieglmeier M."/>
            <person name="Klingl A."/>
            <person name="Woyke T."/>
            <person name="Ryan C.M."/>
            <person name="Banfield J.F."/>
        </authorList>
    </citation>
    <scope>NUCLEOTIDE SEQUENCE [LARGE SCALE GENOMIC DNA]</scope>
</reference>
<evidence type="ECO:0000256" key="1">
    <source>
        <dbReference type="ARBA" id="ARBA00007596"/>
    </source>
</evidence>
<dbReference type="GO" id="GO:0005840">
    <property type="term" value="C:ribosome"/>
    <property type="evidence" value="ECO:0007669"/>
    <property type="project" value="UniProtKB-KW"/>
</dbReference>
<organism evidence="6 7">
    <name type="scientific">Candidatus Berkelbacteria bacterium CG10_big_fil_rev_8_21_14_0_10_43_14</name>
    <dbReference type="NCBI Taxonomy" id="1974515"/>
    <lineage>
        <taxon>Bacteria</taxon>
        <taxon>Candidatus Berkelbacteria</taxon>
    </lineage>
</organism>
<keyword evidence="2 5" id="KW-0689">Ribosomal protein</keyword>
<comment type="similarity">
    <text evidence="1 5">Belongs to the bacterial ribosomal protein bL33 family.</text>
</comment>
<accession>A0A2M6R804</accession>
<evidence type="ECO:0000313" key="6">
    <source>
        <dbReference type="EMBL" id="PIS06663.1"/>
    </source>
</evidence>
<dbReference type="NCBIfam" id="TIGR01023">
    <property type="entry name" value="rpmG_bact"/>
    <property type="match status" value="1"/>
</dbReference>
<dbReference type="InterPro" id="IPR001705">
    <property type="entry name" value="Ribosomal_bL33"/>
</dbReference>
<dbReference type="EMBL" id="PEZX01000043">
    <property type="protein sequence ID" value="PIS06663.1"/>
    <property type="molecule type" value="Genomic_DNA"/>
</dbReference>
<dbReference type="InterPro" id="IPR011332">
    <property type="entry name" value="Ribosomal_zn-bd"/>
</dbReference>
<evidence type="ECO:0000313" key="7">
    <source>
        <dbReference type="Proteomes" id="UP000231162"/>
    </source>
</evidence>
<dbReference type="Proteomes" id="UP000231162">
    <property type="component" value="Unassembled WGS sequence"/>
</dbReference>
<evidence type="ECO:0000256" key="3">
    <source>
        <dbReference type="ARBA" id="ARBA00023274"/>
    </source>
</evidence>
<dbReference type="AlphaFoldDB" id="A0A2M6R804"/>
<dbReference type="Pfam" id="PF00471">
    <property type="entry name" value="Ribosomal_L33"/>
    <property type="match status" value="1"/>
</dbReference>
<sequence length="56" mass="6242">MAKSKKKSSVVLACSVCKERNYTVNKSRGKLPAPVKLEINKFCNVCRAETMHGETK</sequence>
<protein>
    <recommendedName>
        <fullName evidence="4 5">Large ribosomal subunit protein bL33</fullName>
    </recommendedName>
</protein>
<proteinExistence type="inferred from homology"/>
<dbReference type="InterPro" id="IPR038584">
    <property type="entry name" value="Ribosomal_bL33_sf"/>
</dbReference>
<name>A0A2M6R804_9BACT</name>
<dbReference type="GO" id="GO:0005737">
    <property type="term" value="C:cytoplasm"/>
    <property type="evidence" value="ECO:0007669"/>
    <property type="project" value="UniProtKB-ARBA"/>
</dbReference>
<comment type="caution">
    <text evidence="6">The sequence shown here is derived from an EMBL/GenBank/DDBJ whole genome shotgun (WGS) entry which is preliminary data.</text>
</comment>
<gene>
    <name evidence="5 6" type="primary">rpmG</name>
    <name evidence="6" type="ORF">COT79_03455</name>
</gene>
<dbReference type="Gene3D" id="2.20.28.120">
    <property type="entry name" value="Ribosomal protein L33"/>
    <property type="match status" value="1"/>
</dbReference>
<dbReference type="GO" id="GO:0003735">
    <property type="term" value="F:structural constituent of ribosome"/>
    <property type="evidence" value="ECO:0007669"/>
    <property type="project" value="InterPro"/>
</dbReference>
<dbReference type="HAMAP" id="MF_00294">
    <property type="entry name" value="Ribosomal_bL33"/>
    <property type="match status" value="1"/>
</dbReference>
<dbReference type="GO" id="GO:0006412">
    <property type="term" value="P:translation"/>
    <property type="evidence" value="ECO:0007669"/>
    <property type="project" value="UniProtKB-UniRule"/>
</dbReference>
<evidence type="ECO:0000256" key="2">
    <source>
        <dbReference type="ARBA" id="ARBA00022980"/>
    </source>
</evidence>
<dbReference type="NCBIfam" id="NF001764">
    <property type="entry name" value="PRK00504.1"/>
    <property type="match status" value="1"/>
</dbReference>